<keyword evidence="3" id="KW-1133">Transmembrane helix</keyword>
<reference evidence="6" key="1">
    <citation type="submission" date="2021-04" db="EMBL/GenBank/DDBJ databases">
        <title>novel species isolated from subtropical streams in China.</title>
        <authorList>
            <person name="Lu H."/>
        </authorList>
    </citation>
    <scope>NUCLEOTIDE SEQUENCE</scope>
    <source>
        <strain evidence="6">LFS511W</strain>
    </source>
</reference>
<dbReference type="PANTHER" id="PTHR45138">
    <property type="entry name" value="REGULATORY COMPONENTS OF SENSORY TRANSDUCTION SYSTEM"/>
    <property type="match status" value="1"/>
</dbReference>
<dbReference type="SUPFAM" id="SSF55073">
    <property type="entry name" value="Nucleotide cyclase"/>
    <property type="match status" value="1"/>
</dbReference>
<dbReference type="FunFam" id="3.30.70.270:FF:000001">
    <property type="entry name" value="Diguanylate cyclase domain protein"/>
    <property type="match status" value="1"/>
</dbReference>
<dbReference type="GO" id="GO:0007165">
    <property type="term" value="P:signal transduction"/>
    <property type="evidence" value="ECO:0007669"/>
    <property type="project" value="InterPro"/>
</dbReference>
<dbReference type="Pfam" id="PF00990">
    <property type="entry name" value="GGDEF"/>
    <property type="match status" value="1"/>
</dbReference>
<dbReference type="PROSITE" id="PS50885">
    <property type="entry name" value="HAMP"/>
    <property type="match status" value="1"/>
</dbReference>
<dbReference type="Gene3D" id="6.10.340.10">
    <property type="match status" value="1"/>
</dbReference>
<keyword evidence="6" id="KW-0548">Nucleotidyltransferase</keyword>
<dbReference type="GO" id="GO:0052621">
    <property type="term" value="F:diguanylate cyclase activity"/>
    <property type="evidence" value="ECO:0007669"/>
    <property type="project" value="UniProtKB-EC"/>
</dbReference>
<dbReference type="InterPro" id="IPR029787">
    <property type="entry name" value="Nucleotide_cyclase"/>
</dbReference>
<comment type="caution">
    <text evidence="6">The sequence shown here is derived from an EMBL/GenBank/DDBJ whole genome shotgun (WGS) entry which is preliminary data.</text>
</comment>
<protein>
    <recommendedName>
        <fullName evidence="1">diguanylate cyclase</fullName>
        <ecNumber evidence="1">2.7.7.65</ecNumber>
    </recommendedName>
</protein>
<evidence type="ECO:0000256" key="1">
    <source>
        <dbReference type="ARBA" id="ARBA00012528"/>
    </source>
</evidence>
<keyword evidence="7" id="KW-1185">Reference proteome</keyword>
<dbReference type="EMBL" id="JAGSPN010000010">
    <property type="protein sequence ID" value="MBR7783231.1"/>
    <property type="molecule type" value="Genomic_DNA"/>
</dbReference>
<accession>A0A941DQX9</accession>
<sequence length="442" mass="50202">MTRFVQEPIASVLLRQLFKWVILCVVLFSTLQGWLNYRAGEEKFETAVRSVAETHLPLLSVAIWDIEPQTIEKQMGLLLNSPDVAWVAIYTSTGKVFTQGSKDKLSQSQTLRMDIPAPMASNGSVGTLELVLDKSSLRSELIRNLIIAVLEILVLGLVLLFAVAKILKRDLEQPLHELAAYVRKLEANQLGAVFSLHRRKRHGYNEIDLVVDGFREMQNSLQRHIRDQDQLVMERTQQLEKALATLKTLSNTDALTQVFNRQYFNEQMPAELTRALRHGRPVSVIFCDIDFFKQVNDTYGHAIGDRVLITFAGLVRQSLYADRDWLTRYGGEEFVIVLPETDLNAAMERAELIRKKVESDLQFFLEDGRHFSVTSSFGVAVMDSQDSVDTLMKRADLCLYEAKQNGRNQVRPVVQRRSAAPVFQVHAPQVDGWQNSRGGTER</sequence>
<dbReference type="EC" id="2.7.7.65" evidence="1"/>
<evidence type="ECO:0000256" key="3">
    <source>
        <dbReference type="SAM" id="Phobius"/>
    </source>
</evidence>
<dbReference type="PANTHER" id="PTHR45138:SF9">
    <property type="entry name" value="DIGUANYLATE CYCLASE DGCM-RELATED"/>
    <property type="match status" value="1"/>
</dbReference>
<evidence type="ECO:0000313" key="6">
    <source>
        <dbReference type="EMBL" id="MBR7783231.1"/>
    </source>
</evidence>
<dbReference type="RefSeq" id="WP_212688514.1">
    <property type="nucleotide sequence ID" value="NZ_JAGSPN010000010.1"/>
</dbReference>
<feature type="transmembrane region" description="Helical" evidence="3">
    <location>
        <begin position="144"/>
        <end position="164"/>
    </location>
</feature>
<proteinExistence type="predicted"/>
<dbReference type="NCBIfam" id="TIGR00254">
    <property type="entry name" value="GGDEF"/>
    <property type="match status" value="1"/>
</dbReference>
<evidence type="ECO:0000259" key="5">
    <source>
        <dbReference type="PROSITE" id="PS50887"/>
    </source>
</evidence>
<dbReference type="PROSITE" id="PS50887">
    <property type="entry name" value="GGDEF"/>
    <property type="match status" value="1"/>
</dbReference>
<keyword evidence="3" id="KW-0812">Transmembrane</keyword>
<dbReference type="InterPro" id="IPR043128">
    <property type="entry name" value="Rev_trsase/Diguanyl_cyclase"/>
</dbReference>
<evidence type="ECO:0000259" key="4">
    <source>
        <dbReference type="PROSITE" id="PS50885"/>
    </source>
</evidence>
<feature type="domain" description="HAMP" evidence="4">
    <location>
        <begin position="169"/>
        <end position="226"/>
    </location>
</feature>
<dbReference type="InterPro" id="IPR003660">
    <property type="entry name" value="HAMP_dom"/>
</dbReference>
<comment type="catalytic activity">
    <reaction evidence="2">
        <text>2 GTP = 3',3'-c-di-GMP + 2 diphosphate</text>
        <dbReference type="Rhea" id="RHEA:24898"/>
        <dbReference type="ChEBI" id="CHEBI:33019"/>
        <dbReference type="ChEBI" id="CHEBI:37565"/>
        <dbReference type="ChEBI" id="CHEBI:58805"/>
        <dbReference type="EC" id="2.7.7.65"/>
    </reaction>
</comment>
<dbReference type="InterPro" id="IPR050469">
    <property type="entry name" value="Diguanylate_Cyclase"/>
</dbReference>
<name>A0A941DQX9_9BURK</name>
<evidence type="ECO:0000256" key="2">
    <source>
        <dbReference type="ARBA" id="ARBA00034247"/>
    </source>
</evidence>
<organism evidence="6 7">
    <name type="scientific">Undibacterium luofuense</name>
    <dbReference type="NCBI Taxonomy" id="2828733"/>
    <lineage>
        <taxon>Bacteria</taxon>
        <taxon>Pseudomonadati</taxon>
        <taxon>Pseudomonadota</taxon>
        <taxon>Betaproteobacteria</taxon>
        <taxon>Burkholderiales</taxon>
        <taxon>Oxalobacteraceae</taxon>
        <taxon>Undibacterium</taxon>
    </lineage>
</organism>
<dbReference type="SMART" id="SM00267">
    <property type="entry name" value="GGDEF"/>
    <property type="match status" value="1"/>
</dbReference>
<dbReference type="GO" id="GO:0016020">
    <property type="term" value="C:membrane"/>
    <property type="evidence" value="ECO:0007669"/>
    <property type="project" value="InterPro"/>
</dbReference>
<keyword evidence="6" id="KW-0808">Transferase</keyword>
<dbReference type="Gene3D" id="3.30.70.270">
    <property type="match status" value="1"/>
</dbReference>
<gene>
    <name evidence="6" type="ORF">KDM89_13845</name>
</gene>
<dbReference type="Proteomes" id="UP000680067">
    <property type="component" value="Unassembled WGS sequence"/>
</dbReference>
<dbReference type="AlphaFoldDB" id="A0A941DQX9"/>
<dbReference type="CDD" id="cd01949">
    <property type="entry name" value="GGDEF"/>
    <property type="match status" value="1"/>
</dbReference>
<keyword evidence="3" id="KW-0472">Membrane</keyword>
<evidence type="ECO:0000313" key="7">
    <source>
        <dbReference type="Proteomes" id="UP000680067"/>
    </source>
</evidence>
<dbReference type="InterPro" id="IPR000160">
    <property type="entry name" value="GGDEF_dom"/>
</dbReference>
<feature type="domain" description="GGDEF" evidence="5">
    <location>
        <begin position="280"/>
        <end position="415"/>
    </location>
</feature>